<accession>A0A1Y2AF70</accession>
<name>A0A1Y2AF70_9FUNG</name>
<reference evidence="1 2" key="1">
    <citation type="submission" date="2016-07" db="EMBL/GenBank/DDBJ databases">
        <title>Pervasive Adenine N6-methylation of Active Genes in Fungi.</title>
        <authorList>
            <consortium name="DOE Joint Genome Institute"/>
            <person name="Mondo S.J."/>
            <person name="Dannebaum R.O."/>
            <person name="Kuo R.C."/>
            <person name="Labutti K."/>
            <person name="Haridas S."/>
            <person name="Kuo A."/>
            <person name="Salamov A."/>
            <person name="Ahrendt S.R."/>
            <person name="Lipzen A."/>
            <person name="Sullivan W."/>
            <person name="Andreopoulos W.B."/>
            <person name="Clum A."/>
            <person name="Lindquist E."/>
            <person name="Daum C."/>
            <person name="Ramamoorthy G.K."/>
            <person name="Gryganskyi A."/>
            <person name="Culley D."/>
            <person name="Magnuson J.K."/>
            <person name="James T.Y."/>
            <person name="O'Malley M.A."/>
            <person name="Stajich J.E."/>
            <person name="Spatafora J.W."/>
            <person name="Visel A."/>
            <person name="Grigoriev I.V."/>
        </authorList>
    </citation>
    <scope>NUCLEOTIDE SEQUENCE [LARGE SCALE GENOMIC DNA]</scope>
    <source>
        <strain evidence="1 2">JEL800</strain>
    </source>
</reference>
<proteinExistence type="predicted"/>
<gene>
    <name evidence="1" type="ORF">BCR33DRAFT_239564</name>
</gene>
<evidence type="ECO:0000313" key="2">
    <source>
        <dbReference type="Proteomes" id="UP000193642"/>
    </source>
</evidence>
<protein>
    <submittedName>
        <fullName evidence="1">Uncharacterized protein</fullName>
    </submittedName>
</protein>
<organism evidence="1 2">
    <name type="scientific">Rhizoclosmatium globosum</name>
    <dbReference type="NCBI Taxonomy" id="329046"/>
    <lineage>
        <taxon>Eukaryota</taxon>
        <taxon>Fungi</taxon>
        <taxon>Fungi incertae sedis</taxon>
        <taxon>Chytridiomycota</taxon>
        <taxon>Chytridiomycota incertae sedis</taxon>
        <taxon>Chytridiomycetes</taxon>
        <taxon>Chytridiales</taxon>
        <taxon>Chytriomycetaceae</taxon>
        <taxon>Rhizoclosmatium</taxon>
    </lineage>
</organism>
<evidence type="ECO:0000313" key="1">
    <source>
        <dbReference type="EMBL" id="ORY20605.1"/>
    </source>
</evidence>
<dbReference type="Proteomes" id="UP000193642">
    <property type="component" value="Unassembled WGS sequence"/>
</dbReference>
<dbReference type="EMBL" id="MCGO01000232">
    <property type="protein sequence ID" value="ORY20605.1"/>
    <property type="molecule type" value="Genomic_DNA"/>
</dbReference>
<dbReference type="AlphaFoldDB" id="A0A1Y2AF70"/>
<keyword evidence="2" id="KW-1185">Reference proteome</keyword>
<comment type="caution">
    <text evidence="1">The sequence shown here is derived from an EMBL/GenBank/DDBJ whole genome shotgun (WGS) entry which is preliminary data.</text>
</comment>
<sequence>MEETRMMEQAIPESINLFEKEIMAWESATNDFEAARALASLNERPTTQMMSEVFENLKSANIESTVILSNLDKSDSFCDLPPKPVTLALNSADNNNDSEVWLEETLAITAAGHDYHSHYSNQRIDL</sequence>